<comment type="similarity">
    <text evidence="3 14">Belongs to the glycosyl hydrolase 35 family.</text>
</comment>
<dbReference type="InterPro" id="IPR031330">
    <property type="entry name" value="Gly_Hdrlase_35_cat"/>
</dbReference>
<evidence type="ECO:0000256" key="15">
    <source>
        <dbReference type="SAM" id="SignalP"/>
    </source>
</evidence>
<dbReference type="PRINTS" id="PR00742">
    <property type="entry name" value="GLHYDRLASE35"/>
</dbReference>
<protein>
    <recommendedName>
        <fullName evidence="4 13">Beta-galactosidase</fullName>
        <ecNumber evidence="4 13">3.2.1.23</ecNumber>
    </recommendedName>
</protein>
<feature type="domain" description="Beta-galactosidase" evidence="16">
    <location>
        <begin position="413"/>
        <end position="593"/>
    </location>
</feature>
<dbReference type="Gene3D" id="2.60.120.260">
    <property type="entry name" value="Galactose-binding domain-like"/>
    <property type="match status" value="2"/>
</dbReference>
<dbReference type="SUPFAM" id="SSF51445">
    <property type="entry name" value="(Trans)glycosidases"/>
    <property type="match status" value="1"/>
</dbReference>
<dbReference type="FunFam" id="3.20.20.80:FF:000040">
    <property type="entry name" value="Beta-galactosidase A"/>
    <property type="match status" value="1"/>
</dbReference>
<dbReference type="InterPro" id="IPR037110">
    <property type="entry name" value="Betagal_dom2_sf"/>
</dbReference>
<keyword evidence="18" id="KW-1185">Reference proteome</keyword>
<reference evidence="17" key="1">
    <citation type="journal article" date="2020" name="Stud. Mycol.">
        <title>101 Dothideomycetes genomes: a test case for predicting lifestyles and emergence of pathogens.</title>
        <authorList>
            <person name="Haridas S."/>
            <person name="Albert R."/>
            <person name="Binder M."/>
            <person name="Bloem J."/>
            <person name="Labutti K."/>
            <person name="Salamov A."/>
            <person name="Andreopoulos B."/>
            <person name="Baker S."/>
            <person name="Barry K."/>
            <person name="Bills G."/>
            <person name="Bluhm B."/>
            <person name="Cannon C."/>
            <person name="Castanera R."/>
            <person name="Culley D."/>
            <person name="Daum C."/>
            <person name="Ezra D."/>
            <person name="Gonzalez J."/>
            <person name="Henrissat B."/>
            <person name="Kuo A."/>
            <person name="Liang C."/>
            <person name="Lipzen A."/>
            <person name="Lutzoni F."/>
            <person name="Magnuson J."/>
            <person name="Mondo S."/>
            <person name="Nolan M."/>
            <person name="Ohm R."/>
            <person name="Pangilinan J."/>
            <person name="Park H.-J."/>
            <person name="Ramirez L."/>
            <person name="Alfaro M."/>
            <person name="Sun H."/>
            <person name="Tritt A."/>
            <person name="Yoshinaga Y."/>
            <person name="Zwiers L.-H."/>
            <person name="Turgeon B."/>
            <person name="Goodwin S."/>
            <person name="Spatafora J."/>
            <person name="Crous P."/>
            <person name="Grigoriev I."/>
        </authorList>
    </citation>
    <scope>NUCLEOTIDE SEQUENCE</scope>
    <source>
        <strain evidence="17">CBS 207.26</strain>
    </source>
</reference>
<dbReference type="FunFam" id="2.60.120.260:FF:000088">
    <property type="entry name" value="Beta-galactosidase A"/>
    <property type="match status" value="1"/>
</dbReference>
<dbReference type="FunFam" id="2.102.20.10:FF:000001">
    <property type="entry name" value="Beta-galactosidase A"/>
    <property type="match status" value="1"/>
</dbReference>
<evidence type="ECO:0000313" key="18">
    <source>
        <dbReference type="Proteomes" id="UP000800200"/>
    </source>
</evidence>
<dbReference type="SMART" id="SM01029">
    <property type="entry name" value="BetaGal_dom2"/>
    <property type="match status" value="1"/>
</dbReference>
<dbReference type="Proteomes" id="UP000800200">
    <property type="component" value="Unassembled WGS sequence"/>
</dbReference>
<dbReference type="SUPFAM" id="SSF117100">
    <property type="entry name" value="Beta-galactosidase LacA, domain 3"/>
    <property type="match status" value="1"/>
</dbReference>
<dbReference type="Gene3D" id="2.102.20.10">
    <property type="entry name" value="Beta-galactosidase, domain 2"/>
    <property type="match status" value="1"/>
</dbReference>
<dbReference type="EMBL" id="ML994631">
    <property type="protein sequence ID" value="KAF2186132.1"/>
    <property type="molecule type" value="Genomic_DNA"/>
</dbReference>
<evidence type="ECO:0000256" key="3">
    <source>
        <dbReference type="ARBA" id="ARBA00009809"/>
    </source>
</evidence>
<dbReference type="InterPro" id="IPR025300">
    <property type="entry name" value="BetaGal_jelly_roll_dom"/>
</dbReference>
<feature type="signal peptide" evidence="15">
    <location>
        <begin position="1"/>
        <end position="27"/>
    </location>
</feature>
<dbReference type="GO" id="GO:0005576">
    <property type="term" value="C:extracellular region"/>
    <property type="evidence" value="ECO:0007669"/>
    <property type="project" value="UniProtKB-SubCell"/>
</dbReference>
<dbReference type="Gene3D" id="3.20.20.80">
    <property type="entry name" value="Glycosidases"/>
    <property type="match status" value="1"/>
</dbReference>
<keyword evidence="11 13" id="KW-0326">Glycosidase</keyword>
<evidence type="ECO:0000256" key="10">
    <source>
        <dbReference type="ARBA" id="ARBA00023277"/>
    </source>
</evidence>
<dbReference type="InterPro" id="IPR001944">
    <property type="entry name" value="Glycoside_Hdrlase_35"/>
</dbReference>
<keyword evidence="7 13" id="KW-0378">Hydrolase</keyword>
<dbReference type="SUPFAM" id="SSF49785">
    <property type="entry name" value="Galactose-binding domain-like"/>
    <property type="match status" value="2"/>
</dbReference>
<dbReference type="SUPFAM" id="SSF51011">
    <property type="entry name" value="Glycosyl hydrolase domain"/>
    <property type="match status" value="1"/>
</dbReference>
<evidence type="ECO:0000256" key="14">
    <source>
        <dbReference type="RuleBase" id="RU003679"/>
    </source>
</evidence>
<dbReference type="Pfam" id="PF13364">
    <property type="entry name" value="BetaGal_ABD2"/>
    <property type="match status" value="2"/>
</dbReference>
<dbReference type="InterPro" id="IPR018954">
    <property type="entry name" value="Betagal_dom2"/>
</dbReference>
<dbReference type="GO" id="GO:0000272">
    <property type="term" value="P:polysaccharide catabolic process"/>
    <property type="evidence" value="ECO:0007669"/>
    <property type="project" value="UniProtKB-KW"/>
</dbReference>
<keyword evidence="9" id="KW-0325">Glycoprotein</keyword>
<dbReference type="GO" id="GO:0004565">
    <property type="term" value="F:beta-galactosidase activity"/>
    <property type="evidence" value="ECO:0007669"/>
    <property type="project" value="UniProtKB-EC"/>
</dbReference>
<dbReference type="PROSITE" id="PS01182">
    <property type="entry name" value="GLYCOSYL_HYDROL_F35"/>
    <property type="match status" value="1"/>
</dbReference>
<comment type="subcellular location">
    <subcellularLocation>
        <location evidence="2">Secreted</location>
    </subcellularLocation>
</comment>
<dbReference type="PANTHER" id="PTHR23421">
    <property type="entry name" value="BETA-GALACTOSIDASE RELATED"/>
    <property type="match status" value="1"/>
</dbReference>
<dbReference type="InterPro" id="IPR019801">
    <property type="entry name" value="Glyco_hydro_35_CS"/>
</dbReference>
<dbReference type="InterPro" id="IPR036833">
    <property type="entry name" value="BetaGal_dom3_sf"/>
</dbReference>
<evidence type="ECO:0000256" key="13">
    <source>
        <dbReference type="RuleBase" id="RU000675"/>
    </source>
</evidence>
<dbReference type="EC" id="3.2.1.23" evidence="4 13"/>
<proteinExistence type="inferred from homology"/>
<accession>A0A6A6E5V2</accession>
<evidence type="ECO:0000256" key="12">
    <source>
        <dbReference type="ARBA" id="ARBA00023326"/>
    </source>
</evidence>
<gene>
    <name evidence="17" type="ORF">K469DRAFT_726493</name>
</gene>
<name>A0A6A6E5V2_9PEZI</name>
<evidence type="ECO:0000256" key="1">
    <source>
        <dbReference type="ARBA" id="ARBA00001412"/>
    </source>
</evidence>
<dbReference type="InterPro" id="IPR008979">
    <property type="entry name" value="Galactose-bd-like_sf"/>
</dbReference>
<keyword evidence="5" id="KW-0964">Secreted</keyword>
<evidence type="ECO:0000256" key="7">
    <source>
        <dbReference type="ARBA" id="ARBA00022801"/>
    </source>
</evidence>
<sequence>MGGVNLGLAWGWWGVAGQLAIGRGCKAEHVPSNWYRANRVNCCAFSIGARPGSLLGSSPEPRQLKQDLVTWDEHSVFVRGERVFLFSGEVHPFRLPVPSLWLDVFQKIKALGFNCVSFYLDWALLEGKPGSFTAEGVFALEPFFEAAQTAGIWLIARPGPYINAEASGGGFPGWLQRVHGLLRSTSPRFLEATDNYIANVGAIIAKAQITNGGPVILYQPENEYYMNFPDGQYMEYVNQQARDAGIVVPLISNDAYPLGHNAPGTGPGEVDVYGHDAYPLGFNCAEPTVWPENGIPSEYHKNHVAQSPATPFSLLEFQGGSFDHWGGWGFDQCSALINHEFERVFFKNNYAAGVSIFNVYMTFGGTNWGNLGHPGGYTSYDYGSPIKEDRTVTREKYSELKLQATFIQSSPGILLTTPGSNTTTTYSSNPDITITPLFGNGTGSFFVVRHTNYSTLASTQYQVTLPSSKGDIHIPKANGSLTLNGRDSKIMVTDYNAAGKTLLYSTSDIFTRQILEDKKVLILYADVGEYNEFAIRVSSGKVKEIEKGAKYVVGPSASSGFLTIGWTASPKRTIISIGDLDVYLLHRNSAYNYWVTPTGNQTAPLIVNGPYLVRSASVDHGVVIGAPSDATTLLLNNKEFALEKTKGSVTAAVNLPNVTVDLPVLSDLDWKYLDNLPEIKEDYDDSLWTVADRTYTNNTYQALVNPLSLYAADYGYNGGVLVYRGHFNATGTENQLALWTQGGIAFASQVWLDGTLLGSWKGNGTANYFQEKYNFTETPEAGSSHVFTVLVDHMGHRQQSLGLDKMKEPRGVISWRLSTSKATTTPVSWKLTGNFGGEDYRDQVRGPLNEGGLFADRQGYHQPSPPTDQWASGSPLEGISNPGVAFYSAPFTLDLPSEEWDIPLSFSFKNDTSVSGVYRALLYVNGWQFGKLTSNIGPQTKFPVPEGILNYKGENWVGLSIWALEDGGARVPGLALTAGTPVWTGREPVELVDSPAWKEREGSY</sequence>
<evidence type="ECO:0000256" key="2">
    <source>
        <dbReference type="ARBA" id="ARBA00004613"/>
    </source>
</evidence>
<comment type="catalytic activity">
    <reaction evidence="1 13">
        <text>Hydrolysis of terminal non-reducing beta-D-galactose residues in beta-D-galactosides.</text>
        <dbReference type="EC" id="3.2.1.23"/>
    </reaction>
</comment>
<dbReference type="InterPro" id="IPR017853">
    <property type="entry name" value="GH"/>
</dbReference>
<evidence type="ECO:0000256" key="8">
    <source>
        <dbReference type="ARBA" id="ARBA00023157"/>
    </source>
</evidence>
<evidence type="ECO:0000256" key="9">
    <source>
        <dbReference type="ARBA" id="ARBA00023180"/>
    </source>
</evidence>
<evidence type="ECO:0000313" key="17">
    <source>
        <dbReference type="EMBL" id="KAF2186132.1"/>
    </source>
</evidence>
<evidence type="ECO:0000256" key="4">
    <source>
        <dbReference type="ARBA" id="ARBA00012756"/>
    </source>
</evidence>
<evidence type="ECO:0000256" key="5">
    <source>
        <dbReference type="ARBA" id="ARBA00022525"/>
    </source>
</evidence>
<evidence type="ECO:0000259" key="16">
    <source>
        <dbReference type="SMART" id="SM01029"/>
    </source>
</evidence>
<feature type="chain" id="PRO_5025525315" description="Beta-galactosidase" evidence="15">
    <location>
        <begin position="28"/>
        <end position="1004"/>
    </location>
</feature>
<keyword evidence="12" id="KW-0624">Polysaccharide degradation</keyword>
<keyword evidence="6 15" id="KW-0732">Signal</keyword>
<dbReference type="FunFam" id="2.60.120.260:FF:000065">
    <property type="entry name" value="Beta-galactosidase A"/>
    <property type="match status" value="1"/>
</dbReference>
<organism evidence="17 18">
    <name type="scientific">Zopfia rhizophila CBS 207.26</name>
    <dbReference type="NCBI Taxonomy" id="1314779"/>
    <lineage>
        <taxon>Eukaryota</taxon>
        <taxon>Fungi</taxon>
        <taxon>Dikarya</taxon>
        <taxon>Ascomycota</taxon>
        <taxon>Pezizomycotina</taxon>
        <taxon>Dothideomycetes</taxon>
        <taxon>Dothideomycetes incertae sedis</taxon>
        <taxon>Zopfiaceae</taxon>
        <taxon>Zopfia</taxon>
    </lineage>
</organism>
<dbReference type="OrthoDB" id="1657402at2759"/>
<keyword evidence="8" id="KW-1015">Disulfide bond</keyword>
<keyword evidence="10" id="KW-0119">Carbohydrate metabolism</keyword>
<dbReference type="AlphaFoldDB" id="A0A6A6E5V2"/>
<dbReference type="Pfam" id="PF10435">
    <property type="entry name" value="BetaGal_dom2"/>
    <property type="match status" value="1"/>
</dbReference>
<dbReference type="Pfam" id="PF01301">
    <property type="entry name" value="Glyco_hydro_35"/>
    <property type="match status" value="1"/>
</dbReference>
<evidence type="ECO:0000256" key="6">
    <source>
        <dbReference type="ARBA" id="ARBA00022729"/>
    </source>
</evidence>
<evidence type="ECO:0000256" key="11">
    <source>
        <dbReference type="ARBA" id="ARBA00023295"/>
    </source>
</evidence>